<feature type="domain" description="Major facilitator superfamily (MFS) profile" evidence="9">
    <location>
        <begin position="227"/>
        <end position="415"/>
    </location>
</feature>
<keyword evidence="6 8" id="KW-1133">Transmembrane helix</keyword>
<dbReference type="PANTHER" id="PTHR23522">
    <property type="entry name" value="BLL5896 PROTEIN"/>
    <property type="match status" value="1"/>
</dbReference>
<name>A0ABW4H6Z9_9LACO</name>
<dbReference type="RefSeq" id="WP_125702056.1">
    <property type="nucleotide sequence ID" value="NZ_JBHTOM010000025.1"/>
</dbReference>
<feature type="transmembrane region" description="Helical" evidence="8">
    <location>
        <begin position="153"/>
        <end position="171"/>
    </location>
</feature>
<evidence type="ECO:0000256" key="7">
    <source>
        <dbReference type="ARBA" id="ARBA00023136"/>
    </source>
</evidence>
<dbReference type="NCBIfam" id="NF007077">
    <property type="entry name" value="PRK09528.1"/>
    <property type="match status" value="1"/>
</dbReference>
<proteinExistence type="predicted"/>
<keyword evidence="7 8" id="KW-0472">Membrane</keyword>
<evidence type="ECO:0000256" key="6">
    <source>
        <dbReference type="ARBA" id="ARBA00022989"/>
    </source>
</evidence>
<dbReference type="SUPFAM" id="SSF103473">
    <property type="entry name" value="MFS general substrate transporter"/>
    <property type="match status" value="1"/>
</dbReference>
<feature type="transmembrane region" description="Helical" evidence="8">
    <location>
        <begin position="262"/>
        <end position="281"/>
    </location>
</feature>
<keyword evidence="4" id="KW-0997">Cell inner membrane</keyword>
<sequence length="415" mass="46803">MKNSINLKQEIKNPSYLQSATTLFLYFSSWGIWWAFFQIWLTNTLHMSGTQVGEIFSANSIITVILMTVYGGIQDKLDIKRGLLLVCSLISVLVGPFFIFVYGPLLKNSFLVGLILGSLLLSMGFLAATAVYEALSERISRRTHFEYGHARMFGSLGYAVSAIFAGLIFSINPDLNFIASSVLSLMLFLELKYWYPDKDIKKEVNNSSPSIKDMFRVLKRLDVWKMIIFVMLSWTFYTVFDQQMFPGFYTKLFASPNAGERIYGLLNSLEVFGESIMMIVIPYVMKKIGVRKTLLLGVTVMFIRIGGCGIAKSIIMISLVKMLHSIEVPLFMLAIIRYFTLHYDVKLSATLYMVGFQIAAQVGQIILSTPLGILRDNLGYRSTFLFVAAIVFIAVIFGFFFIEKDDQNVGGDPLS</sequence>
<feature type="transmembrane region" description="Helical" evidence="8">
    <location>
        <begin position="177"/>
        <end position="195"/>
    </location>
</feature>
<gene>
    <name evidence="10" type="ORF">ACFQ5T_11810</name>
</gene>
<feature type="transmembrane region" description="Helical" evidence="8">
    <location>
        <begin position="223"/>
        <end position="240"/>
    </location>
</feature>
<feature type="transmembrane region" description="Helical" evidence="8">
    <location>
        <begin position="351"/>
        <end position="371"/>
    </location>
</feature>
<accession>A0ABW4H6Z9</accession>
<evidence type="ECO:0000256" key="4">
    <source>
        <dbReference type="ARBA" id="ARBA00022519"/>
    </source>
</evidence>
<evidence type="ECO:0000313" key="11">
    <source>
        <dbReference type="Proteomes" id="UP001597195"/>
    </source>
</evidence>
<feature type="transmembrane region" description="Helical" evidence="8">
    <location>
        <begin position="383"/>
        <end position="402"/>
    </location>
</feature>
<evidence type="ECO:0000256" key="5">
    <source>
        <dbReference type="ARBA" id="ARBA00022692"/>
    </source>
</evidence>
<keyword evidence="3" id="KW-1003">Cell membrane</keyword>
<evidence type="ECO:0000259" key="9">
    <source>
        <dbReference type="PROSITE" id="PS50850"/>
    </source>
</evidence>
<dbReference type="NCBIfam" id="TIGR00882">
    <property type="entry name" value="2A0105"/>
    <property type="match status" value="1"/>
</dbReference>
<dbReference type="Gene3D" id="1.20.1250.20">
    <property type="entry name" value="MFS general substrate transporter like domains"/>
    <property type="match status" value="2"/>
</dbReference>
<keyword evidence="11" id="KW-1185">Reference proteome</keyword>
<comment type="caution">
    <text evidence="10">The sequence shown here is derived from an EMBL/GenBank/DDBJ whole genome shotgun (WGS) entry which is preliminary data.</text>
</comment>
<evidence type="ECO:0000256" key="2">
    <source>
        <dbReference type="ARBA" id="ARBA00022448"/>
    </source>
</evidence>
<comment type="subcellular location">
    <subcellularLocation>
        <location evidence="1">Cell inner membrane</location>
        <topology evidence="1">Multi-pass membrane protein</topology>
    </subcellularLocation>
</comment>
<evidence type="ECO:0000256" key="8">
    <source>
        <dbReference type="SAM" id="Phobius"/>
    </source>
</evidence>
<feature type="transmembrane region" description="Helical" evidence="8">
    <location>
        <begin position="52"/>
        <end position="71"/>
    </location>
</feature>
<dbReference type="Proteomes" id="UP001597195">
    <property type="component" value="Unassembled WGS sequence"/>
</dbReference>
<dbReference type="InterPro" id="IPR036259">
    <property type="entry name" value="MFS_trans_sf"/>
</dbReference>
<protein>
    <submittedName>
        <fullName evidence="10">Oligosaccharide MFS transporter</fullName>
    </submittedName>
</protein>
<evidence type="ECO:0000256" key="1">
    <source>
        <dbReference type="ARBA" id="ARBA00004429"/>
    </source>
</evidence>
<dbReference type="PROSITE" id="PS50850">
    <property type="entry name" value="MFS"/>
    <property type="match status" value="1"/>
</dbReference>
<feature type="transmembrane region" description="Helical" evidence="8">
    <location>
        <begin position="83"/>
        <end position="103"/>
    </location>
</feature>
<dbReference type="PRINTS" id="PR00174">
    <property type="entry name" value="LACYSMPORT"/>
</dbReference>
<dbReference type="InterPro" id="IPR000576">
    <property type="entry name" value="LacY/RafB_perm_fam"/>
</dbReference>
<feature type="transmembrane region" description="Helical" evidence="8">
    <location>
        <begin position="322"/>
        <end position="339"/>
    </location>
</feature>
<organism evidence="10 11">
    <name type="scientific">Levilactobacillus fuyuanensis</name>
    <dbReference type="NCBI Taxonomy" id="2486022"/>
    <lineage>
        <taxon>Bacteria</taxon>
        <taxon>Bacillati</taxon>
        <taxon>Bacillota</taxon>
        <taxon>Bacilli</taxon>
        <taxon>Lactobacillales</taxon>
        <taxon>Lactobacillaceae</taxon>
        <taxon>Levilactobacillus</taxon>
    </lineage>
</organism>
<dbReference type="PANTHER" id="PTHR23522:SF10">
    <property type="entry name" value="3-PHENYLPROPIONIC ACID TRANSPORTER-RELATED"/>
    <property type="match status" value="1"/>
</dbReference>
<reference evidence="11" key="1">
    <citation type="journal article" date="2019" name="Int. J. Syst. Evol. Microbiol.">
        <title>The Global Catalogue of Microorganisms (GCM) 10K type strain sequencing project: providing services to taxonomists for standard genome sequencing and annotation.</title>
        <authorList>
            <consortium name="The Broad Institute Genomics Platform"/>
            <consortium name="The Broad Institute Genome Sequencing Center for Infectious Disease"/>
            <person name="Wu L."/>
            <person name="Ma J."/>
        </authorList>
    </citation>
    <scope>NUCLEOTIDE SEQUENCE [LARGE SCALE GENOMIC DNA]</scope>
    <source>
        <strain evidence="11">CCM 8906</strain>
    </source>
</reference>
<feature type="transmembrane region" description="Helical" evidence="8">
    <location>
        <begin position="21"/>
        <end position="40"/>
    </location>
</feature>
<feature type="transmembrane region" description="Helical" evidence="8">
    <location>
        <begin position="109"/>
        <end position="132"/>
    </location>
</feature>
<keyword evidence="2" id="KW-0813">Transport</keyword>
<dbReference type="EMBL" id="JBHTOM010000025">
    <property type="protein sequence ID" value="MFD1550369.1"/>
    <property type="molecule type" value="Genomic_DNA"/>
</dbReference>
<evidence type="ECO:0000313" key="10">
    <source>
        <dbReference type="EMBL" id="MFD1550369.1"/>
    </source>
</evidence>
<evidence type="ECO:0000256" key="3">
    <source>
        <dbReference type="ARBA" id="ARBA00022475"/>
    </source>
</evidence>
<dbReference type="Pfam" id="PF01306">
    <property type="entry name" value="LacY_symp"/>
    <property type="match status" value="1"/>
</dbReference>
<dbReference type="InterPro" id="IPR020846">
    <property type="entry name" value="MFS_dom"/>
</dbReference>
<keyword evidence="5 8" id="KW-0812">Transmembrane</keyword>